<keyword evidence="8" id="KW-0408">Iron</keyword>
<comment type="similarity">
    <text evidence="11">Belongs to the Mrp/NBP35 ATP-binding proteins family.</text>
</comment>
<dbReference type="Gene3D" id="3.40.50.300">
    <property type="entry name" value="P-loop containing nucleotide triphosphate hydrolases"/>
    <property type="match status" value="1"/>
</dbReference>
<evidence type="ECO:0000256" key="1">
    <source>
        <dbReference type="ARBA" id="ARBA00001966"/>
    </source>
</evidence>
<evidence type="ECO:0000313" key="13">
    <source>
        <dbReference type="EMBL" id="KAF0467199.1"/>
    </source>
</evidence>
<keyword evidence="3" id="KW-0004">4Fe-4S</keyword>
<keyword evidence="10" id="KW-0496">Mitochondrion</keyword>
<evidence type="ECO:0000256" key="5">
    <source>
        <dbReference type="ARBA" id="ARBA00022741"/>
    </source>
</evidence>
<evidence type="ECO:0000256" key="3">
    <source>
        <dbReference type="ARBA" id="ARBA00022485"/>
    </source>
</evidence>
<dbReference type="Pfam" id="PF10609">
    <property type="entry name" value="ParA"/>
    <property type="match status" value="1"/>
</dbReference>
<dbReference type="GO" id="GO:0051539">
    <property type="term" value="F:4 iron, 4 sulfur cluster binding"/>
    <property type="evidence" value="ECO:0007669"/>
    <property type="project" value="UniProtKB-KW"/>
</dbReference>
<keyword evidence="14" id="KW-1185">Reference proteome</keyword>
<dbReference type="EMBL" id="WTPW01000957">
    <property type="protein sequence ID" value="KAF0467199.1"/>
    <property type="molecule type" value="Genomic_DNA"/>
</dbReference>
<dbReference type="Proteomes" id="UP000439903">
    <property type="component" value="Unassembled WGS sequence"/>
</dbReference>
<dbReference type="PANTHER" id="PTHR42961:SF2">
    <property type="entry name" value="IRON-SULFUR PROTEIN NUBPL"/>
    <property type="match status" value="1"/>
</dbReference>
<evidence type="ECO:0000256" key="11">
    <source>
        <dbReference type="ARBA" id="ARBA00024036"/>
    </source>
</evidence>
<dbReference type="SUPFAM" id="SSF52540">
    <property type="entry name" value="P-loop containing nucleoside triphosphate hydrolases"/>
    <property type="match status" value="1"/>
</dbReference>
<evidence type="ECO:0000256" key="4">
    <source>
        <dbReference type="ARBA" id="ARBA00022723"/>
    </source>
</evidence>
<evidence type="ECO:0000256" key="6">
    <source>
        <dbReference type="ARBA" id="ARBA00022840"/>
    </source>
</evidence>
<protein>
    <recommendedName>
        <fullName evidence="12">Nucleotide-binding protein-like</fullName>
    </recommendedName>
</protein>
<keyword evidence="4" id="KW-0479">Metal-binding</keyword>
<evidence type="ECO:0000313" key="14">
    <source>
        <dbReference type="Proteomes" id="UP000439903"/>
    </source>
</evidence>
<dbReference type="OrthoDB" id="1741334at2759"/>
<evidence type="ECO:0000256" key="9">
    <source>
        <dbReference type="ARBA" id="ARBA00023014"/>
    </source>
</evidence>
<dbReference type="GO" id="GO:0005759">
    <property type="term" value="C:mitochondrial matrix"/>
    <property type="evidence" value="ECO:0007669"/>
    <property type="project" value="UniProtKB-ARBA"/>
</dbReference>
<gene>
    <name evidence="13" type="ORF">F8M41_026045</name>
</gene>
<reference evidence="13 14" key="1">
    <citation type="journal article" date="2019" name="Environ. Microbiol.">
        <title>At the nexus of three kingdoms: the genome of the mycorrhizal fungus Gigaspora margarita provides insights into plant, endobacterial and fungal interactions.</title>
        <authorList>
            <person name="Venice F."/>
            <person name="Ghignone S."/>
            <person name="Salvioli di Fossalunga A."/>
            <person name="Amselem J."/>
            <person name="Novero M."/>
            <person name="Xianan X."/>
            <person name="Sedzielewska Toro K."/>
            <person name="Morin E."/>
            <person name="Lipzen A."/>
            <person name="Grigoriev I.V."/>
            <person name="Henrissat B."/>
            <person name="Martin F.M."/>
            <person name="Bonfante P."/>
        </authorList>
    </citation>
    <scope>NUCLEOTIDE SEQUENCE [LARGE SCALE GENOMIC DNA]</scope>
    <source>
        <strain evidence="13 14">BEG34</strain>
    </source>
</reference>
<evidence type="ECO:0000256" key="7">
    <source>
        <dbReference type="ARBA" id="ARBA00022946"/>
    </source>
</evidence>
<dbReference type="GO" id="GO:0005524">
    <property type="term" value="F:ATP binding"/>
    <property type="evidence" value="ECO:0007669"/>
    <property type="project" value="UniProtKB-KW"/>
</dbReference>
<comment type="cofactor">
    <cofactor evidence="1">
        <name>[4Fe-4S] cluster</name>
        <dbReference type="ChEBI" id="CHEBI:49883"/>
    </cofactor>
</comment>
<dbReference type="GO" id="GO:0016787">
    <property type="term" value="F:hydrolase activity"/>
    <property type="evidence" value="ECO:0007669"/>
    <property type="project" value="UniProtKB-KW"/>
</dbReference>
<evidence type="ECO:0000256" key="8">
    <source>
        <dbReference type="ARBA" id="ARBA00023004"/>
    </source>
</evidence>
<dbReference type="InterPro" id="IPR019591">
    <property type="entry name" value="Mrp/NBP35_ATP-bd"/>
</dbReference>
<dbReference type="GO" id="GO:0032981">
    <property type="term" value="P:mitochondrial respiratory chain complex I assembly"/>
    <property type="evidence" value="ECO:0007669"/>
    <property type="project" value="TreeGrafter"/>
</dbReference>
<comment type="caution">
    <text evidence="13">The sequence shown here is derived from an EMBL/GenBank/DDBJ whole genome shotgun (WGS) entry which is preliminary data.</text>
</comment>
<dbReference type="GO" id="GO:0140663">
    <property type="term" value="F:ATP-dependent FeS chaperone activity"/>
    <property type="evidence" value="ECO:0007669"/>
    <property type="project" value="InterPro"/>
</dbReference>
<comment type="subcellular location">
    <subcellularLocation>
        <location evidence="2">Mitochondrion</location>
    </subcellularLocation>
</comment>
<organism evidence="13 14">
    <name type="scientific">Gigaspora margarita</name>
    <dbReference type="NCBI Taxonomy" id="4874"/>
    <lineage>
        <taxon>Eukaryota</taxon>
        <taxon>Fungi</taxon>
        <taxon>Fungi incertae sedis</taxon>
        <taxon>Mucoromycota</taxon>
        <taxon>Glomeromycotina</taxon>
        <taxon>Glomeromycetes</taxon>
        <taxon>Diversisporales</taxon>
        <taxon>Gigasporaceae</taxon>
        <taxon>Gigaspora</taxon>
    </lineage>
</organism>
<accession>A0A8H4AAU7</accession>
<dbReference type="GO" id="GO:0046872">
    <property type="term" value="F:metal ion binding"/>
    <property type="evidence" value="ECO:0007669"/>
    <property type="project" value="UniProtKB-KW"/>
</dbReference>
<dbReference type="PANTHER" id="PTHR42961">
    <property type="entry name" value="IRON-SULFUR PROTEIN NUBPL"/>
    <property type="match status" value="1"/>
</dbReference>
<sequence>MNYLQGISQKETRTKIDMEARMRRGLPTKKSIHGVKHIIAVASGKGGVGKSTLAINLALAIASFRHRVGVLDADIFGPSIPRLLNLKAEPQTSEKGDLIPLANFGVKAMSMGFLVGEDSPIVWRGLMESLNIFLLTILVMKALQQLLHQVQWGELDLLVIDMPPGTGDTQLTISQQIVLDGVVIVSTPQDIALVDARKGANMFTKVNVPILGIVQNMSVFVCPNCQHKVHVFGQNGVLKTSKEMGLDYLGDIPLDADICELSDFGTPVVVTKPDSFNAQCYKEVAKKIMNKINLEN</sequence>
<dbReference type="AlphaFoldDB" id="A0A8H4AAU7"/>
<keyword evidence="9" id="KW-0411">Iron-sulfur</keyword>
<evidence type="ECO:0000256" key="12">
    <source>
        <dbReference type="ARBA" id="ARBA00081370"/>
    </source>
</evidence>
<dbReference type="InterPro" id="IPR044304">
    <property type="entry name" value="NUBPL-like"/>
</dbReference>
<evidence type="ECO:0000256" key="2">
    <source>
        <dbReference type="ARBA" id="ARBA00004173"/>
    </source>
</evidence>
<keyword evidence="5" id="KW-0547">Nucleotide-binding</keyword>
<evidence type="ECO:0000256" key="10">
    <source>
        <dbReference type="ARBA" id="ARBA00023128"/>
    </source>
</evidence>
<dbReference type="InterPro" id="IPR033756">
    <property type="entry name" value="YlxH/NBP35"/>
</dbReference>
<dbReference type="FunFam" id="3.40.50.300:FF:000709">
    <property type="entry name" value="Iron-sulfur protein NUBPL isoform X1"/>
    <property type="match status" value="1"/>
</dbReference>
<name>A0A8H4AAU7_GIGMA</name>
<keyword evidence="6" id="KW-0067">ATP-binding</keyword>
<dbReference type="InterPro" id="IPR027417">
    <property type="entry name" value="P-loop_NTPase"/>
</dbReference>
<dbReference type="HAMAP" id="MF_02040">
    <property type="entry name" value="Mrp_NBP35"/>
    <property type="match status" value="1"/>
</dbReference>
<dbReference type="CDD" id="cd02037">
    <property type="entry name" value="Mrp_NBP35"/>
    <property type="match status" value="1"/>
</dbReference>
<proteinExistence type="inferred from homology"/>
<keyword evidence="13" id="KW-0378">Hydrolase</keyword>
<keyword evidence="7" id="KW-0809">Transit peptide</keyword>
<dbReference type="GO" id="GO:0016226">
    <property type="term" value="P:iron-sulfur cluster assembly"/>
    <property type="evidence" value="ECO:0007669"/>
    <property type="project" value="InterPro"/>
</dbReference>